<dbReference type="EMBL" id="ML976617">
    <property type="protein sequence ID" value="KAF1844338.1"/>
    <property type="molecule type" value="Genomic_DNA"/>
</dbReference>
<proteinExistence type="predicted"/>
<gene>
    <name evidence="1" type="ORF">K460DRAFT_162686</name>
</gene>
<reference evidence="1" key="1">
    <citation type="submission" date="2020-01" db="EMBL/GenBank/DDBJ databases">
        <authorList>
            <consortium name="DOE Joint Genome Institute"/>
            <person name="Haridas S."/>
            <person name="Albert R."/>
            <person name="Binder M."/>
            <person name="Bloem J."/>
            <person name="Labutti K."/>
            <person name="Salamov A."/>
            <person name="Andreopoulos B."/>
            <person name="Baker S.E."/>
            <person name="Barry K."/>
            <person name="Bills G."/>
            <person name="Bluhm B.H."/>
            <person name="Cannon C."/>
            <person name="Castanera R."/>
            <person name="Culley D.E."/>
            <person name="Daum C."/>
            <person name="Ezra D."/>
            <person name="Gonzalez J.B."/>
            <person name="Henrissat B."/>
            <person name="Kuo A."/>
            <person name="Liang C."/>
            <person name="Lipzen A."/>
            <person name="Lutzoni F."/>
            <person name="Magnuson J."/>
            <person name="Mondo S."/>
            <person name="Nolan M."/>
            <person name="Ohm R."/>
            <person name="Pangilinan J."/>
            <person name="Park H.-J."/>
            <person name="Ramirez L."/>
            <person name="Alfaro M."/>
            <person name="Sun H."/>
            <person name="Tritt A."/>
            <person name="Yoshinaga Y."/>
            <person name="Zwiers L.-H."/>
            <person name="Turgeon B.G."/>
            <person name="Goodwin S.B."/>
            <person name="Spatafora J.W."/>
            <person name="Crous P.W."/>
            <person name="Grigoriev I.V."/>
        </authorList>
    </citation>
    <scope>NUCLEOTIDE SEQUENCE</scope>
    <source>
        <strain evidence="1">CBS 394.84</strain>
    </source>
</reference>
<comment type="caution">
    <text evidence="1">The sequence shown here is derived from an EMBL/GenBank/DDBJ whole genome shotgun (WGS) entry which is preliminary data.</text>
</comment>
<dbReference type="Proteomes" id="UP000800039">
    <property type="component" value="Unassembled WGS sequence"/>
</dbReference>
<evidence type="ECO:0000313" key="2">
    <source>
        <dbReference type="Proteomes" id="UP000800039"/>
    </source>
</evidence>
<dbReference type="GeneID" id="63844147"/>
<dbReference type="RefSeq" id="XP_040786901.1">
    <property type="nucleotide sequence ID" value="XM_040926895.1"/>
</dbReference>
<name>A0A9P4GE70_9PLEO</name>
<accession>A0A9P4GE70</accession>
<evidence type="ECO:0000313" key="1">
    <source>
        <dbReference type="EMBL" id="KAF1844338.1"/>
    </source>
</evidence>
<sequence length="73" mass="8503">MSSFIVSFFYFSVSFSRAMNTSNSEEITTTYMDSISIFESEEYRESWLVVDRGGNGIFFPSILFISYSLRMFV</sequence>
<organism evidence="1 2">
    <name type="scientific">Cucurbitaria berberidis CBS 394.84</name>
    <dbReference type="NCBI Taxonomy" id="1168544"/>
    <lineage>
        <taxon>Eukaryota</taxon>
        <taxon>Fungi</taxon>
        <taxon>Dikarya</taxon>
        <taxon>Ascomycota</taxon>
        <taxon>Pezizomycotina</taxon>
        <taxon>Dothideomycetes</taxon>
        <taxon>Pleosporomycetidae</taxon>
        <taxon>Pleosporales</taxon>
        <taxon>Pleosporineae</taxon>
        <taxon>Cucurbitariaceae</taxon>
        <taxon>Cucurbitaria</taxon>
    </lineage>
</organism>
<keyword evidence="2" id="KW-1185">Reference proteome</keyword>
<protein>
    <submittedName>
        <fullName evidence="1">Uncharacterized protein</fullName>
    </submittedName>
</protein>
<dbReference type="AlphaFoldDB" id="A0A9P4GE70"/>